<evidence type="ECO:0000313" key="11">
    <source>
        <dbReference type="EMBL" id="MBU2789344.1"/>
    </source>
</evidence>
<evidence type="ECO:0000256" key="7">
    <source>
        <dbReference type="ARBA" id="ARBA00022840"/>
    </source>
</evidence>
<dbReference type="PANTHER" id="PTHR42914">
    <property type="entry name" value="7-CYANO-7-DEAZAGUANINE SYNTHASE"/>
    <property type="match status" value="1"/>
</dbReference>
<dbReference type="EMBL" id="JAAXYO010000196">
    <property type="protein sequence ID" value="MBU2789344.1"/>
    <property type="molecule type" value="Genomic_DNA"/>
</dbReference>
<evidence type="ECO:0000256" key="3">
    <source>
        <dbReference type="ARBA" id="ARBA00022723"/>
    </source>
</evidence>
<keyword evidence="2" id="KW-0436">Ligase</keyword>
<comment type="pathway">
    <text evidence="1">Purine metabolism; 7-cyano-7-deazaguanine biosynthesis.</text>
</comment>
<dbReference type="Proteomes" id="UP001197378">
    <property type="component" value="Unassembled WGS sequence"/>
</dbReference>
<dbReference type="AlphaFoldDB" id="A0AAE2YS49"/>
<sequence>MIDQVQHLLPALAGGSRILLLMSGGVESSTLLRLLQRAGYAPEPFFLDYAQRAAAQEWRSVLAQCGQLGIAARSIPMGELGEALGELRPHRFHVPMLYRNLIAISVAASAAGALGIPHICMGITADDAAVDSGSRAETLAPLRNSLAALGRTLLLPLSELTKAEVVALGQDLGVEWNLSYSCLLGRAQHCGVCPQCLKRREAFRRAGLRSVDVQYARNE</sequence>
<comment type="catalytic activity">
    <reaction evidence="10">
        <text>7-carboxy-7-carbaguanine + NH4(+) + 2 ATP = 7-cyano-7-carbaguanine + 2 AMP + 2 diphosphate + 2 H(+)</text>
        <dbReference type="Rhea" id="RHEA:27982"/>
        <dbReference type="ChEBI" id="CHEBI:15378"/>
        <dbReference type="ChEBI" id="CHEBI:28938"/>
        <dbReference type="ChEBI" id="CHEBI:30616"/>
        <dbReference type="ChEBI" id="CHEBI:33019"/>
        <dbReference type="ChEBI" id="CHEBI:45075"/>
        <dbReference type="ChEBI" id="CHEBI:61036"/>
        <dbReference type="ChEBI" id="CHEBI:456215"/>
        <dbReference type="EC" id="6.3.4.20"/>
    </reaction>
</comment>
<dbReference type="InterPro" id="IPR014729">
    <property type="entry name" value="Rossmann-like_a/b/a_fold"/>
</dbReference>
<dbReference type="GO" id="GO:0016874">
    <property type="term" value="F:ligase activity"/>
    <property type="evidence" value="ECO:0007669"/>
    <property type="project" value="UniProtKB-KW"/>
</dbReference>
<keyword evidence="6" id="KW-0862">Zinc</keyword>
<dbReference type="GO" id="GO:0005524">
    <property type="term" value="F:ATP binding"/>
    <property type="evidence" value="ECO:0007669"/>
    <property type="project" value="UniProtKB-KW"/>
</dbReference>
<evidence type="ECO:0000313" key="12">
    <source>
        <dbReference type="Proteomes" id="UP001197378"/>
    </source>
</evidence>
<keyword evidence="7" id="KW-0067">ATP-binding</keyword>
<evidence type="ECO:0000256" key="6">
    <source>
        <dbReference type="ARBA" id="ARBA00022833"/>
    </source>
</evidence>
<keyword evidence="12" id="KW-1185">Reference proteome</keyword>
<gene>
    <name evidence="11" type="ORF">HFQ13_14230</name>
</gene>
<keyword evidence="4" id="KW-0547">Nucleotide-binding</keyword>
<comment type="similarity">
    <text evidence="8">Belongs to the QueC family.</text>
</comment>
<evidence type="ECO:0000256" key="8">
    <source>
        <dbReference type="ARBA" id="ARBA00037993"/>
    </source>
</evidence>
<evidence type="ECO:0000256" key="2">
    <source>
        <dbReference type="ARBA" id="ARBA00022598"/>
    </source>
</evidence>
<comment type="caution">
    <text evidence="11">The sequence shown here is derived from an EMBL/GenBank/DDBJ whole genome shotgun (WGS) entry which is preliminary data.</text>
</comment>
<evidence type="ECO:0000256" key="9">
    <source>
        <dbReference type="ARBA" id="ARBA00039149"/>
    </source>
</evidence>
<dbReference type="EC" id="6.3.4.20" evidence="9"/>
<dbReference type="GO" id="GO:0008616">
    <property type="term" value="P:tRNA queuosine(34) biosynthetic process"/>
    <property type="evidence" value="ECO:0007669"/>
    <property type="project" value="UniProtKB-KW"/>
</dbReference>
<protein>
    <recommendedName>
        <fullName evidence="9">7-cyano-7-deazaguanine synthase</fullName>
        <ecNumber evidence="9">6.3.4.20</ecNumber>
    </recommendedName>
</protein>
<dbReference type="InterPro" id="IPR018317">
    <property type="entry name" value="QueC"/>
</dbReference>
<accession>A0AAE2YS49</accession>
<organism evidence="11 12">
    <name type="scientific">Igneacidithiobacillus copahuensis</name>
    <dbReference type="NCBI Taxonomy" id="2724909"/>
    <lineage>
        <taxon>Bacteria</taxon>
        <taxon>Pseudomonadati</taxon>
        <taxon>Pseudomonadota</taxon>
        <taxon>Acidithiobacillia</taxon>
        <taxon>Acidithiobacillales</taxon>
        <taxon>Acidithiobacillaceae</taxon>
        <taxon>Igneacidithiobacillus</taxon>
    </lineage>
</organism>
<dbReference type="PANTHER" id="PTHR42914:SF1">
    <property type="entry name" value="7-CYANO-7-DEAZAGUANINE SYNTHASE"/>
    <property type="match status" value="1"/>
</dbReference>
<reference evidence="11" key="1">
    <citation type="journal article" date="2021" name="ISME J.">
        <title>Genomic evolution of the class Acidithiobacillia: deep-branching Proteobacteria living in extreme acidic conditions.</title>
        <authorList>
            <person name="Moya-Beltran A."/>
            <person name="Beard S."/>
            <person name="Rojas-Villalobos C."/>
            <person name="Issotta F."/>
            <person name="Gallardo Y."/>
            <person name="Ulloa R."/>
            <person name="Giaveno A."/>
            <person name="Degli Esposti M."/>
            <person name="Johnson D.B."/>
            <person name="Quatrini R."/>
        </authorList>
    </citation>
    <scope>NUCLEOTIDE SEQUENCE</scope>
    <source>
        <strain evidence="11">VAN18-1</strain>
    </source>
</reference>
<dbReference type="Gene3D" id="3.40.50.620">
    <property type="entry name" value="HUPs"/>
    <property type="match status" value="1"/>
</dbReference>
<name>A0AAE2YS49_9PROT</name>
<evidence type="ECO:0000256" key="5">
    <source>
        <dbReference type="ARBA" id="ARBA00022785"/>
    </source>
</evidence>
<keyword evidence="3" id="KW-0479">Metal-binding</keyword>
<dbReference type="RefSeq" id="WP_215873258.1">
    <property type="nucleotide sequence ID" value="NZ_JAAXYO010000196.1"/>
</dbReference>
<evidence type="ECO:0000256" key="4">
    <source>
        <dbReference type="ARBA" id="ARBA00022741"/>
    </source>
</evidence>
<proteinExistence type="inferred from homology"/>
<dbReference type="GO" id="GO:0046872">
    <property type="term" value="F:metal ion binding"/>
    <property type="evidence" value="ECO:0007669"/>
    <property type="project" value="UniProtKB-KW"/>
</dbReference>
<evidence type="ECO:0000256" key="10">
    <source>
        <dbReference type="ARBA" id="ARBA00047890"/>
    </source>
</evidence>
<dbReference type="SUPFAM" id="SSF52402">
    <property type="entry name" value="Adenine nucleotide alpha hydrolases-like"/>
    <property type="match status" value="1"/>
</dbReference>
<keyword evidence="5" id="KW-0671">Queuosine biosynthesis</keyword>
<dbReference type="Pfam" id="PF06508">
    <property type="entry name" value="QueC"/>
    <property type="match status" value="1"/>
</dbReference>
<evidence type="ECO:0000256" key="1">
    <source>
        <dbReference type="ARBA" id="ARBA00005061"/>
    </source>
</evidence>